<dbReference type="Proteomes" id="UP000324853">
    <property type="component" value="Unassembled WGS sequence"/>
</dbReference>
<comment type="caution">
    <text evidence="3">The sequence shown here is derived from an EMBL/GenBank/DDBJ whole genome shotgun (WGS) entry which is preliminary data.</text>
</comment>
<dbReference type="Gene3D" id="3.30.9.10">
    <property type="entry name" value="D-Amino Acid Oxidase, subunit A, domain 2"/>
    <property type="match status" value="1"/>
</dbReference>
<evidence type="ECO:0000313" key="4">
    <source>
        <dbReference type="Proteomes" id="UP000324853"/>
    </source>
</evidence>
<reference evidence="3 4" key="1">
    <citation type="submission" date="2019-08" db="EMBL/GenBank/DDBJ databases">
        <title>Bradyrhizobium hipponensis sp. nov., a rhizobium isolated from a Lupinus angustifolius root nodule in Tunisia.</title>
        <authorList>
            <person name="Off K."/>
            <person name="Rejili M."/>
            <person name="Mars M."/>
            <person name="Brachmann A."/>
            <person name="Marin M."/>
        </authorList>
    </citation>
    <scope>NUCLEOTIDE SEQUENCE [LARGE SCALE GENOMIC DNA]</scope>
    <source>
        <strain evidence="3 4">CTAW11</strain>
    </source>
</reference>
<evidence type="ECO:0000313" key="3">
    <source>
        <dbReference type="EMBL" id="TYL72249.1"/>
    </source>
</evidence>
<proteinExistence type="predicted"/>
<dbReference type="Gene3D" id="3.50.50.60">
    <property type="entry name" value="FAD/NAD(P)-binding domain"/>
    <property type="match status" value="1"/>
</dbReference>
<dbReference type="InterPro" id="IPR006076">
    <property type="entry name" value="FAD-dep_OxRdtase"/>
</dbReference>
<evidence type="ECO:0000256" key="1">
    <source>
        <dbReference type="ARBA" id="ARBA00023002"/>
    </source>
</evidence>
<dbReference type="GO" id="GO:0016491">
    <property type="term" value="F:oxidoreductase activity"/>
    <property type="evidence" value="ECO:0007669"/>
    <property type="project" value="UniProtKB-KW"/>
</dbReference>
<protein>
    <submittedName>
        <fullName evidence="3">FAD-dependent oxidoreductase</fullName>
    </submittedName>
</protein>
<dbReference type="OrthoDB" id="9806601at2"/>
<keyword evidence="4" id="KW-1185">Reference proteome</keyword>
<sequence length="189" mass="20918">MAICDSRMFLNYYRNAPDGRIVFGKSLGHFAFAGQVANYYEGPSHRAGEVEESFRNLYPMLDGMDIESSWTGPIDRSVDGLPFFGYLDNHPDILFGIGFSGQGVGPTVLGGKILASLALDQKDHWSNCGLVREGVDNFPVEPFRYVGSVLVREALRRKEGLEDRSRRTDPLTLAIANLAPVGYVPSKRD</sequence>
<gene>
    <name evidence="3" type="ORF">FXB38_38800</name>
</gene>
<name>A0A5S4VW23_9BRAD</name>
<dbReference type="Pfam" id="PF01266">
    <property type="entry name" value="DAO"/>
    <property type="match status" value="1"/>
</dbReference>
<dbReference type="InterPro" id="IPR036188">
    <property type="entry name" value="FAD/NAD-bd_sf"/>
</dbReference>
<dbReference type="EMBL" id="VSSR01000087">
    <property type="protein sequence ID" value="TYL72249.1"/>
    <property type="molecule type" value="Genomic_DNA"/>
</dbReference>
<feature type="domain" description="FAD dependent oxidoreductase" evidence="2">
    <location>
        <begin position="9"/>
        <end position="117"/>
    </location>
</feature>
<dbReference type="AlphaFoldDB" id="A0A5S4VW23"/>
<organism evidence="3 4">
    <name type="scientific">Bradyrhizobium cytisi</name>
    <dbReference type="NCBI Taxonomy" id="515489"/>
    <lineage>
        <taxon>Bacteria</taxon>
        <taxon>Pseudomonadati</taxon>
        <taxon>Pseudomonadota</taxon>
        <taxon>Alphaproteobacteria</taxon>
        <taxon>Hyphomicrobiales</taxon>
        <taxon>Nitrobacteraceae</taxon>
        <taxon>Bradyrhizobium</taxon>
    </lineage>
</organism>
<accession>A0A5S4VW23</accession>
<evidence type="ECO:0000259" key="2">
    <source>
        <dbReference type="Pfam" id="PF01266"/>
    </source>
</evidence>
<keyword evidence="1" id="KW-0560">Oxidoreductase</keyword>